<evidence type="ECO:0000313" key="3">
    <source>
        <dbReference type="Proteomes" id="UP000594422"/>
    </source>
</evidence>
<dbReference type="KEGG" id="vg:77951619"/>
<proteinExistence type="predicted"/>
<dbReference type="RefSeq" id="YP_010675296.1">
    <property type="nucleotide sequence ID" value="NC_071001.1"/>
</dbReference>
<dbReference type="GeneID" id="77951619"/>
<sequence>MVQGSRCEICDRLFVNNVKRTDGSEFGHGAVCTDCLIGMEWTTTQCEGDEWSNIEMTQGEIILLVFGGRNFNDRYKMWSCLDSIKDGVIMVVEGGARGADTLAKEWAHERGIHVAEVNALWDTYPYKAGYKRNNLMPKLGVTHAVKFPGGHGTDHMLGVCKKLGIPVWEIV</sequence>
<name>A0A7S9SUV8_9CAUD</name>
<reference evidence="2 3" key="1">
    <citation type="submission" date="2020-10" db="EMBL/GenBank/DDBJ databases">
        <title>Novel bacteriophages targeting Providencia spp. as potential agents for phage therapy.</title>
        <authorList>
            <person name="Rakov C."/>
            <person name="Alkalay-Oren S."/>
            <person name="Coppenhagen-Glazer S."/>
            <person name="Hazan R."/>
        </authorList>
    </citation>
    <scope>NUCLEOTIDE SEQUENCE [LARGE SCALE GENOMIC DNA]</scope>
</reference>
<organism evidence="2 3">
    <name type="scientific">Providencia phage PSTCR7</name>
    <dbReference type="NCBI Taxonomy" id="2783549"/>
    <lineage>
        <taxon>Viruses</taxon>
        <taxon>Duplodnaviria</taxon>
        <taxon>Heunggongvirae</taxon>
        <taxon>Uroviricota</taxon>
        <taxon>Caudoviricetes</taxon>
        <taxon>Craquatrovirus</taxon>
        <taxon>Craquatrovirus PSTCR7</taxon>
    </lineage>
</organism>
<dbReference type="Proteomes" id="UP000594422">
    <property type="component" value="Segment"/>
</dbReference>
<dbReference type="Pfam" id="PF10686">
    <property type="entry name" value="YAcAr"/>
    <property type="match status" value="1"/>
</dbReference>
<feature type="domain" description="YspA cpYpsA-related SLOG" evidence="1">
    <location>
        <begin position="63"/>
        <end position="124"/>
    </location>
</feature>
<protein>
    <recommendedName>
        <fullName evidence="1">YspA cpYpsA-related SLOG domain-containing protein</fullName>
    </recommendedName>
</protein>
<evidence type="ECO:0000259" key="1">
    <source>
        <dbReference type="Pfam" id="PF10686"/>
    </source>
</evidence>
<accession>A0A7S9SUV8</accession>
<dbReference type="EMBL" id="MW057861">
    <property type="protein sequence ID" value="QPI18509.1"/>
    <property type="molecule type" value="Genomic_DNA"/>
</dbReference>
<evidence type="ECO:0000313" key="2">
    <source>
        <dbReference type="EMBL" id="QPI18509.1"/>
    </source>
</evidence>
<keyword evidence="3" id="KW-1185">Reference proteome</keyword>
<dbReference type="InterPro" id="IPR019627">
    <property type="entry name" value="YAcAr"/>
</dbReference>